<dbReference type="STRING" id="634436.SAMN05216361_1161"/>
<dbReference type="Gene3D" id="3.40.190.10">
    <property type="entry name" value="Periplasmic binding protein-like II"/>
    <property type="match status" value="1"/>
</dbReference>
<evidence type="ECO:0000256" key="1">
    <source>
        <dbReference type="SAM" id="SignalP"/>
    </source>
</evidence>
<dbReference type="Proteomes" id="UP000184520">
    <property type="component" value="Unassembled WGS sequence"/>
</dbReference>
<feature type="signal peptide" evidence="1">
    <location>
        <begin position="1"/>
        <end position="33"/>
    </location>
</feature>
<protein>
    <submittedName>
        <fullName evidence="2">Membrane-bound lytic murein transglycosylase MltF</fullName>
    </submittedName>
</protein>
<dbReference type="AlphaFoldDB" id="A0A1M5GTB0"/>
<keyword evidence="1" id="KW-0732">Signal</keyword>
<feature type="chain" id="PRO_5012070228" evidence="1">
    <location>
        <begin position="34"/>
        <end position="427"/>
    </location>
</feature>
<name>A0A1M5GTB0_9ALTE</name>
<dbReference type="EMBL" id="FQWD01000002">
    <property type="protein sequence ID" value="SHG06867.1"/>
    <property type="molecule type" value="Genomic_DNA"/>
</dbReference>
<evidence type="ECO:0000313" key="3">
    <source>
        <dbReference type="Proteomes" id="UP000184520"/>
    </source>
</evidence>
<organism evidence="2 3">
    <name type="scientific">Marisediminitalea aggregata</name>
    <dbReference type="NCBI Taxonomy" id="634436"/>
    <lineage>
        <taxon>Bacteria</taxon>
        <taxon>Pseudomonadati</taxon>
        <taxon>Pseudomonadota</taxon>
        <taxon>Gammaproteobacteria</taxon>
        <taxon>Alteromonadales</taxon>
        <taxon>Alteromonadaceae</taxon>
        <taxon>Marisediminitalea</taxon>
    </lineage>
</organism>
<gene>
    <name evidence="2" type="ORF">SAMN05216361_1161</name>
</gene>
<keyword evidence="3" id="KW-1185">Reference proteome</keyword>
<dbReference type="SUPFAM" id="SSF53850">
    <property type="entry name" value="Periplasmic binding protein-like II"/>
    <property type="match status" value="1"/>
</dbReference>
<proteinExistence type="predicted"/>
<accession>A0A1M5GTB0</accession>
<sequence length="427" mass="47465">MTLRFKKCSRLRRSIRRTLCALFALTQSDSLIAATLPDILESNQLRVGVINSPVGDTIGRAGYQGENIALAKGFADYLGVSLNVRHFYHYDELQDALAAGLIDAAAPLSVPDILPPAYTTGPVYQQRPQLVIGQPESASDCREDHSVLPAVPVESIVKKVAARSLPCAVLPEQWLNQVQHHTPQPLETKPVPATLPHQWTLMANAPLLRAALFDFTHRSRVNHSLTLALSLPAVTQRLNGPLPTRQFIADSQPHLELLKNTFSFPGQTFPWYLLAAIHYADRQLAIGDKSATTTPPAPFRMPLSMTTPLALERPFSQQALVQALDAYLSEISRKLPARLQLPDKQLVMLAAYVLGQEHMQDAIYLTQQNGAEPFLWANIKQQTTLLATPDSYQKTRYGYADGPLAVRYVDWVMHFSDTLQLLEKQNQ</sequence>
<reference evidence="3" key="1">
    <citation type="submission" date="2016-11" db="EMBL/GenBank/DDBJ databases">
        <authorList>
            <person name="Varghese N."/>
            <person name="Submissions S."/>
        </authorList>
    </citation>
    <scope>NUCLEOTIDE SEQUENCE [LARGE SCALE GENOMIC DNA]</scope>
    <source>
        <strain evidence="3">CGMCC 1.8995</strain>
    </source>
</reference>
<evidence type="ECO:0000313" key="2">
    <source>
        <dbReference type="EMBL" id="SHG06867.1"/>
    </source>
</evidence>